<name>A0A8K2ABZ4_9CYAN</name>
<sequence>MPKGNPNPVITPEFKANQFKRADNTTEPMAKRNIQLRLTESIDTLVRALPNRSAWLRRVITEAALAELMDKDGET</sequence>
<gene>
    <name evidence="1" type="ORF">GS597_02185</name>
</gene>
<dbReference type="EMBL" id="WVIC01000003">
    <property type="protein sequence ID" value="NCJ05340.1"/>
    <property type="molecule type" value="Genomic_DNA"/>
</dbReference>
<dbReference type="AlphaFoldDB" id="A0A8K2ABZ4"/>
<dbReference type="RefSeq" id="WP_161823818.1">
    <property type="nucleotide sequence ID" value="NZ_WVIC01000003.1"/>
</dbReference>
<comment type="caution">
    <text evidence="1">The sequence shown here is derived from an EMBL/GenBank/DDBJ whole genome shotgun (WGS) entry which is preliminary data.</text>
</comment>
<organism evidence="1 2">
    <name type="scientific">Petrachloros mirabilis ULC683</name>
    <dbReference type="NCBI Taxonomy" id="2781853"/>
    <lineage>
        <taxon>Bacteria</taxon>
        <taxon>Bacillati</taxon>
        <taxon>Cyanobacteriota</taxon>
        <taxon>Cyanophyceae</taxon>
        <taxon>Synechococcales</taxon>
        <taxon>Petrachlorosaceae</taxon>
        <taxon>Petrachloros</taxon>
        <taxon>Petrachloros mirabilis</taxon>
    </lineage>
</organism>
<reference evidence="1" key="1">
    <citation type="submission" date="2019-12" db="EMBL/GenBank/DDBJ databases">
        <title>High-Quality draft genome sequences of three cyanobacteria isolated from the limestone walls of the Old Cathedral of Coimbra.</title>
        <authorList>
            <person name="Tiago I."/>
            <person name="Soares F."/>
            <person name="Portugal A."/>
        </authorList>
    </citation>
    <scope>NUCLEOTIDE SEQUENCE [LARGE SCALE GENOMIC DNA]</scope>
    <source>
        <strain evidence="1">C</strain>
    </source>
</reference>
<proteinExistence type="predicted"/>
<dbReference type="Proteomes" id="UP000607397">
    <property type="component" value="Unassembled WGS sequence"/>
</dbReference>
<evidence type="ECO:0000313" key="2">
    <source>
        <dbReference type="Proteomes" id="UP000607397"/>
    </source>
</evidence>
<evidence type="ECO:0000313" key="1">
    <source>
        <dbReference type="EMBL" id="NCJ05340.1"/>
    </source>
</evidence>
<protein>
    <submittedName>
        <fullName evidence="1">Uncharacterized protein</fullName>
    </submittedName>
</protein>
<keyword evidence="2" id="KW-1185">Reference proteome</keyword>
<accession>A0A8K2ABZ4</accession>